<feature type="compositionally biased region" description="Polar residues" evidence="11">
    <location>
        <begin position="271"/>
        <end position="282"/>
    </location>
</feature>
<dbReference type="GO" id="GO:0003723">
    <property type="term" value="F:RNA binding"/>
    <property type="evidence" value="ECO:0007669"/>
    <property type="project" value="UniProtKB-KW"/>
</dbReference>
<accession>A0A182Y028</accession>
<feature type="domain" description="Phosphorylated adapter RNA export protein RNA-binding" evidence="12">
    <location>
        <begin position="306"/>
        <end position="387"/>
    </location>
</feature>
<evidence type="ECO:0000256" key="4">
    <source>
        <dbReference type="ARBA" id="ARBA00016856"/>
    </source>
</evidence>
<evidence type="ECO:0000256" key="9">
    <source>
        <dbReference type="ARBA" id="ARBA00023242"/>
    </source>
</evidence>
<protein>
    <recommendedName>
        <fullName evidence="4">Phosphorylated adapter RNA export protein</fullName>
    </recommendedName>
    <alternativeName>
        <fullName evidence="10">RNA U small nuclear RNA export adapter protein</fullName>
    </alternativeName>
</protein>
<dbReference type="InterPro" id="IPR019385">
    <property type="entry name" value="PHAX_RNA-binding_domain"/>
</dbReference>
<comment type="subcellular location">
    <subcellularLocation>
        <location evidence="2">Cytoplasm</location>
    </subcellularLocation>
    <subcellularLocation>
        <location evidence="1">Nucleus</location>
    </subcellularLocation>
</comment>
<evidence type="ECO:0000256" key="2">
    <source>
        <dbReference type="ARBA" id="ARBA00004496"/>
    </source>
</evidence>
<dbReference type="GO" id="GO:0006408">
    <property type="term" value="P:snRNA export from nucleus"/>
    <property type="evidence" value="ECO:0007669"/>
    <property type="project" value="InterPro"/>
</dbReference>
<keyword evidence="9" id="KW-0539">Nucleus</keyword>
<reference evidence="14" key="1">
    <citation type="journal article" date="2014" name="Genome Biol.">
        <title>Genome analysis of a major urban malaria vector mosquito, Anopheles stephensi.</title>
        <authorList>
            <person name="Jiang X."/>
            <person name="Peery A."/>
            <person name="Hall A.B."/>
            <person name="Sharma A."/>
            <person name="Chen X.G."/>
            <person name="Waterhouse R.M."/>
            <person name="Komissarov A."/>
            <person name="Riehle M.M."/>
            <person name="Shouche Y."/>
            <person name="Sharakhova M.V."/>
            <person name="Lawson D."/>
            <person name="Pakpour N."/>
            <person name="Arensburger P."/>
            <person name="Davidson V.L."/>
            <person name="Eiglmeier K."/>
            <person name="Emrich S."/>
            <person name="George P."/>
            <person name="Kennedy R.C."/>
            <person name="Mane S.P."/>
            <person name="Maslen G."/>
            <person name="Oringanje C."/>
            <person name="Qi Y."/>
            <person name="Settlage R."/>
            <person name="Tojo M."/>
            <person name="Tubio J.M."/>
            <person name="Unger M.F."/>
            <person name="Wang B."/>
            <person name="Vernick K.D."/>
            <person name="Ribeiro J.M."/>
            <person name="James A.A."/>
            <person name="Michel K."/>
            <person name="Riehle M.A."/>
            <person name="Luckhart S."/>
            <person name="Sharakhov I.V."/>
            <person name="Tu Z."/>
        </authorList>
    </citation>
    <scope>NUCLEOTIDE SEQUENCE [LARGE SCALE GENOMIC DNA]</scope>
    <source>
        <strain evidence="14">Indian</strain>
    </source>
</reference>
<dbReference type="VEuPathDB" id="VectorBase:ASTE009705"/>
<evidence type="ECO:0000256" key="5">
    <source>
        <dbReference type="ARBA" id="ARBA00022448"/>
    </source>
</evidence>
<evidence type="ECO:0000259" key="12">
    <source>
        <dbReference type="Pfam" id="PF10258"/>
    </source>
</evidence>
<comment type="similarity">
    <text evidence="3">Belongs to the PHAX family.</text>
</comment>
<dbReference type="OMA" id="EEGCIKK"/>
<dbReference type="Pfam" id="PF10258">
    <property type="entry name" value="PHAX_RNA-bd"/>
    <property type="match status" value="1"/>
</dbReference>
<dbReference type="Gene3D" id="1.10.10.1440">
    <property type="entry name" value="PHAX RNA-binding domain"/>
    <property type="match status" value="1"/>
</dbReference>
<dbReference type="STRING" id="30069.A0A182Y028"/>
<feature type="region of interest" description="Disordered" evidence="11">
    <location>
        <begin position="224"/>
        <end position="288"/>
    </location>
</feature>
<evidence type="ECO:0000256" key="3">
    <source>
        <dbReference type="ARBA" id="ARBA00006094"/>
    </source>
</evidence>
<reference evidence="13" key="2">
    <citation type="submission" date="2020-05" db="UniProtKB">
        <authorList>
            <consortium name="EnsemblMetazoa"/>
        </authorList>
    </citation>
    <scope>IDENTIFICATION</scope>
    <source>
        <strain evidence="13">Indian</strain>
    </source>
</reference>
<feature type="region of interest" description="Disordered" evidence="11">
    <location>
        <begin position="93"/>
        <end position="169"/>
    </location>
</feature>
<dbReference type="VEuPathDB" id="VectorBase:ASTEI20_033984"/>
<dbReference type="VEuPathDB" id="VectorBase:ASTEI01812"/>
<evidence type="ECO:0000256" key="8">
    <source>
        <dbReference type="ARBA" id="ARBA00022927"/>
    </source>
</evidence>
<dbReference type="FunFam" id="1.10.10.1440:FF:000001">
    <property type="entry name" value="phosphorylated adapter RNA export protein-like"/>
    <property type="match status" value="1"/>
</dbReference>
<dbReference type="GO" id="GO:0005737">
    <property type="term" value="C:cytoplasm"/>
    <property type="evidence" value="ECO:0007669"/>
    <property type="project" value="UniProtKB-SubCell"/>
</dbReference>
<feature type="compositionally biased region" description="Low complexity" evidence="11">
    <location>
        <begin position="154"/>
        <end position="169"/>
    </location>
</feature>
<dbReference type="InterPro" id="IPR039047">
    <property type="entry name" value="PHAX"/>
</dbReference>
<dbReference type="Proteomes" id="UP000076408">
    <property type="component" value="Unassembled WGS sequence"/>
</dbReference>
<keyword evidence="5" id="KW-0813">Transport</keyword>
<dbReference type="PANTHER" id="PTHR13135">
    <property type="entry name" value="CYTOSOLIC RESINIFERATOXIN BINDING PROTEIN RBP-26"/>
    <property type="match status" value="1"/>
</dbReference>
<keyword evidence="8" id="KW-0653">Protein transport</keyword>
<organism evidence="13 14">
    <name type="scientific">Anopheles stephensi</name>
    <name type="common">Indo-Pakistan malaria mosquito</name>
    <dbReference type="NCBI Taxonomy" id="30069"/>
    <lineage>
        <taxon>Eukaryota</taxon>
        <taxon>Metazoa</taxon>
        <taxon>Ecdysozoa</taxon>
        <taxon>Arthropoda</taxon>
        <taxon>Hexapoda</taxon>
        <taxon>Insecta</taxon>
        <taxon>Pterygota</taxon>
        <taxon>Neoptera</taxon>
        <taxon>Endopterygota</taxon>
        <taxon>Diptera</taxon>
        <taxon>Nematocera</taxon>
        <taxon>Culicoidea</taxon>
        <taxon>Culicidae</taxon>
        <taxon>Anophelinae</taxon>
        <taxon>Anopheles</taxon>
    </lineage>
</organism>
<evidence type="ECO:0000256" key="1">
    <source>
        <dbReference type="ARBA" id="ARBA00004123"/>
    </source>
</evidence>
<evidence type="ECO:0000313" key="13">
    <source>
        <dbReference type="EnsemblMetazoa" id="ASTEI01812-PA"/>
    </source>
</evidence>
<keyword evidence="14" id="KW-1185">Reference proteome</keyword>
<sequence length="525" mass="58763">MMEHETLNLPSPKDDLEEGEVNALCFPPLEDLCSFRTENANVVLLIVPPICFQLSDSDSDGYTPLARPELAKHEFASVSVSLPRQMDIVSDEHDDDELHQEKSDSDGSSDESSGNIRLGAVRFPKRMRGHPSRTGGGLKRPVLPPKISSTVSSTANAPPARATTAATGRPNKYNIWTESLQEDTLMETMRGCDVTANGMRNRDVESYDYKLRDRLQSGNAFERLKRRQSNSDDSDGYAGGGKRMRTSHSSYPELAENRERRGSVKDRIGKRNTSTDSNSDDCAQNAPRHIPDLNVEENCTNEQFGIELAGKLNETHTDLMVRVVEALGKDIPLKLFKETQKIEADGGMLVMKGWRRRTPGGVFLFLLKHCEQVDQEIKKTIFQEDKKAKQKEWKLTKNLNRDKKVEELKKTLNRQAANDAEQPSLPIMSHLKAETHSTLSNPPPSPVGEENFEAGSDYEARHIHVNVTTSPDKPLLHQNETDKDSDACPEDTCRLLLPDGPTPMRSLASYQEDCLDITCDDMDLF</sequence>
<dbReference type="InterPro" id="IPR038092">
    <property type="entry name" value="PHAX_RNA-binding_sf"/>
</dbReference>
<dbReference type="PANTHER" id="PTHR13135:SF0">
    <property type="entry name" value="PHOSPHORYLATED ADAPTER RNA EXPORT PROTEIN"/>
    <property type="match status" value="1"/>
</dbReference>
<evidence type="ECO:0000256" key="6">
    <source>
        <dbReference type="ARBA" id="ARBA00022490"/>
    </source>
</evidence>
<name>A0A182Y028_ANOST</name>
<evidence type="ECO:0000256" key="7">
    <source>
        <dbReference type="ARBA" id="ARBA00022884"/>
    </source>
</evidence>
<evidence type="ECO:0000313" key="14">
    <source>
        <dbReference type="Proteomes" id="UP000076408"/>
    </source>
</evidence>
<keyword evidence="6" id="KW-0963">Cytoplasm</keyword>
<dbReference type="AlphaFoldDB" id="A0A182Y028"/>
<keyword evidence="7" id="KW-0694">RNA-binding</keyword>
<dbReference type="GO" id="GO:0015031">
    <property type="term" value="P:protein transport"/>
    <property type="evidence" value="ECO:0007669"/>
    <property type="project" value="UniProtKB-KW"/>
</dbReference>
<dbReference type="GO" id="GO:0005634">
    <property type="term" value="C:nucleus"/>
    <property type="evidence" value="ECO:0007669"/>
    <property type="project" value="UniProtKB-SubCell"/>
</dbReference>
<proteinExistence type="inferred from homology"/>
<feature type="compositionally biased region" description="Basic and acidic residues" evidence="11">
    <location>
        <begin position="255"/>
        <end position="269"/>
    </location>
</feature>
<evidence type="ECO:0000256" key="10">
    <source>
        <dbReference type="ARBA" id="ARBA00030834"/>
    </source>
</evidence>
<dbReference type="EnsemblMetazoa" id="ASTEI01812-RA">
    <property type="protein sequence ID" value="ASTEI01812-PA"/>
    <property type="gene ID" value="ASTEI01812"/>
</dbReference>
<evidence type="ECO:0000256" key="11">
    <source>
        <dbReference type="SAM" id="MobiDB-lite"/>
    </source>
</evidence>